<dbReference type="GO" id="GO:0003824">
    <property type="term" value="F:catalytic activity"/>
    <property type="evidence" value="ECO:0007669"/>
    <property type="project" value="UniProtKB-ARBA"/>
</dbReference>
<accession>A0A926P2C5</accession>
<dbReference type="Proteomes" id="UP000598467">
    <property type="component" value="Unassembled WGS sequence"/>
</dbReference>
<dbReference type="NCBIfam" id="TIGR00254">
    <property type="entry name" value="GGDEF"/>
    <property type="match status" value="1"/>
</dbReference>
<organism evidence="8 9">
    <name type="scientific">Roseibium aggregatum</name>
    <dbReference type="NCBI Taxonomy" id="187304"/>
    <lineage>
        <taxon>Bacteria</taxon>
        <taxon>Pseudomonadati</taxon>
        <taxon>Pseudomonadota</taxon>
        <taxon>Alphaproteobacteria</taxon>
        <taxon>Hyphomicrobiales</taxon>
        <taxon>Stappiaceae</taxon>
        <taxon>Roseibium</taxon>
    </lineage>
</organism>
<dbReference type="PANTHER" id="PTHR46663:SF2">
    <property type="entry name" value="GGDEF DOMAIN-CONTAINING PROTEIN"/>
    <property type="match status" value="1"/>
</dbReference>
<dbReference type="EMBL" id="JABFCZ010000021">
    <property type="protein sequence ID" value="MBD1548240.1"/>
    <property type="molecule type" value="Genomic_DNA"/>
</dbReference>
<feature type="transmembrane region" description="Helical" evidence="5">
    <location>
        <begin position="16"/>
        <end position="34"/>
    </location>
</feature>
<keyword evidence="3 5" id="KW-1133">Transmembrane helix</keyword>
<dbReference type="SMART" id="SM01079">
    <property type="entry name" value="CHASE"/>
    <property type="match status" value="1"/>
</dbReference>
<evidence type="ECO:0000259" key="6">
    <source>
        <dbReference type="PROSITE" id="PS50839"/>
    </source>
</evidence>
<proteinExistence type="predicted"/>
<feature type="transmembrane region" description="Helical" evidence="5">
    <location>
        <begin position="275"/>
        <end position="296"/>
    </location>
</feature>
<dbReference type="InterPro" id="IPR000160">
    <property type="entry name" value="GGDEF_dom"/>
</dbReference>
<dbReference type="InterPro" id="IPR042240">
    <property type="entry name" value="CHASE_sf"/>
</dbReference>
<comment type="subcellular location">
    <subcellularLocation>
        <location evidence="1">Membrane</location>
    </subcellularLocation>
</comment>
<evidence type="ECO:0000259" key="7">
    <source>
        <dbReference type="PROSITE" id="PS50887"/>
    </source>
</evidence>
<dbReference type="InterPro" id="IPR052163">
    <property type="entry name" value="DGC-Regulatory_Protein"/>
</dbReference>
<dbReference type="Gene3D" id="3.30.70.270">
    <property type="match status" value="1"/>
</dbReference>
<sequence length="474" mass="51887">MGFKTARIFSLPHSKGLWAAVAVAVCCLIGGFFITSHVAGLVEDIIAAQHQQKALAKLSEARTRLEGQVGAAISLGKGLRGYVIQDELTQDEFTKFSSELIDDVPFIRSLGLAPDNVVKYIYPYSGNAAAIGLNYRQMPKQWPSIEKAMESRSSVLSGPVEMIQGGRHLLVRVPVFPPAYPQQPIAERHYWGVATLVLDESRLFAAAGLAEVSDGYRFAIVSSGQSDGSPDLIFGDGDLVHSEAVSLPLVLPGDKKWEILSYPVGGWSIDSKEVWMTRILGMVVTLIISTMAFLLIQEVAKVRTMALHDPLTGLANRRLLEDRMQQLLAMADRNGSGFEIFYLDLDAFKPINDSYGHAVGDKVLIEVGYRLQFQTRQTDTVARVGGDEFIVLTPGAMKEDERKGFLKRMMDQICQEFTLPGATISLSASIGFASYPEEAGTIEDLLRIADARMYNQKANRSVIKQPAVLAGQTG</sequence>
<evidence type="ECO:0000256" key="4">
    <source>
        <dbReference type="ARBA" id="ARBA00023136"/>
    </source>
</evidence>
<reference evidence="8" key="1">
    <citation type="submission" date="2020-05" db="EMBL/GenBank/DDBJ databases">
        <title>Identification of trans-AT polyketide cluster in two marine bacteria, producers of a novel glutaramide-containing polyketide sesbanimide D and analogs.</title>
        <authorList>
            <person name="Kacar D."/>
            <person name="Rodriguez P."/>
            <person name="Canedo L."/>
            <person name="Gonzalez E."/>
            <person name="Galan B."/>
            <person name="De La Calle F."/>
            <person name="Garcia J.L."/>
        </authorList>
    </citation>
    <scope>NUCLEOTIDE SEQUENCE</scope>
    <source>
        <strain evidence="8">PHM038</strain>
    </source>
</reference>
<dbReference type="PANTHER" id="PTHR46663">
    <property type="entry name" value="DIGUANYLATE CYCLASE DGCT-RELATED"/>
    <property type="match status" value="1"/>
</dbReference>
<dbReference type="Pfam" id="PF03924">
    <property type="entry name" value="CHASE"/>
    <property type="match status" value="1"/>
</dbReference>
<dbReference type="InterPro" id="IPR043128">
    <property type="entry name" value="Rev_trsase/Diguanyl_cyclase"/>
</dbReference>
<dbReference type="InterPro" id="IPR029787">
    <property type="entry name" value="Nucleotide_cyclase"/>
</dbReference>
<dbReference type="InterPro" id="IPR006189">
    <property type="entry name" value="CHASE_dom"/>
</dbReference>
<comment type="caution">
    <text evidence="8">The sequence shown here is derived from an EMBL/GenBank/DDBJ whole genome shotgun (WGS) entry which is preliminary data.</text>
</comment>
<protein>
    <submittedName>
        <fullName evidence="8">Sensor domain-containing diguanylate cyclase</fullName>
    </submittedName>
</protein>
<dbReference type="GO" id="GO:0007165">
    <property type="term" value="P:signal transduction"/>
    <property type="evidence" value="ECO:0007669"/>
    <property type="project" value="UniProtKB-ARBA"/>
</dbReference>
<dbReference type="GO" id="GO:0016020">
    <property type="term" value="C:membrane"/>
    <property type="evidence" value="ECO:0007669"/>
    <property type="project" value="UniProtKB-SubCell"/>
</dbReference>
<dbReference type="Pfam" id="PF00990">
    <property type="entry name" value="GGDEF"/>
    <property type="match status" value="1"/>
</dbReference>
<name>A0A926P2C5_9HYPH</name>
<evidence type="ECO:0000256" key="2">
    <source>
        <dbReference type="ARBA" id="ARBA00022692"/>
    </source>
</evidence>
<evidence type="ECO:0000256" key="3">
    <source>
        <dbReference type="ARBA" id="ARBA00022989"/>
    </source>
</evidence>
<evidence type="ECO:0000313" key="9">
    <source>
        <dbReference type="Proteomes" id="UP000598467"/>
    </source>
</evidence>
<gene>
    <name evidence="8" type="ORF">HK439_18405</name>
</gene>
<dbReference type="PROSITE" id="PS50887">
    <property type="entry name" value="GGDEF"/>
    <property type="match status" value="1"/>
</dbReference>
<dbReference type="FunFam" id="3.30.70.270:FF:000001">
    <property type="entry name" value="Diguanylate cyclase domain protein"/>
    <property type="match status" value="1"/>
</dbReference>
<evidence type="ECO:0000256" key="5">
    <source>
        <dbReference type="SAM" id="Phobius"/>
    </source>
</evidence>
<dbReference type="AlphaFoldDB" id="A0A926P2C5"/>
<keyword evidence="4 5" id="KW-0472">Membrane</keyword>
<dbReference type="SMART" id="SM00267">
    <property type="entry name" value="GGDEF"/>
    <property type="match status" value="1"/>
</dbReference>
<dbReference type="Gene3D" id="3.30.450.350">
    <property type="entry name" value="CHASE domain"/>
    <property type="match status" value="1"/>
</dbReference>
<evidence type="ECO:0000313" key="8">
    <source>
        <dbReference type="EMBL" id="MBD1548240.1"/>
    </source>
</evidence>
<keyword evidence="2 5" id="KW-0812">Transmembrane</keyword>
<evidence type="ECO:0000256" key="1">
    <source>
        <dbReference type="ARBA" id="ARBA00004370"/>
    </source>
</evidence>
<dbReference type="SUPFAM" id="SSF55073">
    <property type="entry name" value="Nucleotide cyclase"/>
    <property type="match status" value="1"/>
</dbReference>
<dbReference type="RefSeq" id="WP_190292931.1">
    <property type="nucleotide sequence ID" value="NZ_JABFCZ010000021.1"/>
</dbReference>
<dbReference type="PROSITE" id="PS50839">
    <property type="entry name" value="CHASE"/>
    <property type="match status" value="1"/>
</dbReference>
<dbReference type="CDD" id="cd01949">
    <property type="entry name" value="GGDEF"/>
    <property type="match status" value="1"/>
</dbReference>
<feature type="domain" description="GGDEF" evidence="7">
    <location>
        <begin position="336"/>
        <end position="466"/>
    </location>
</feature>
<feature type="domain" description="CHASE" evidence="6">
    <location>
        <begin position="117"/>
        <end position="214"/>
    </location>
</feature>